<name>A0A9D7SHD0_9BACT</name>
<reference evidence="2" key="1">
    <citation type="submission" date="2020-10" db="EMBL/GenBank/DDBJ databases">
        <title>Connecting structure to function with the recovery of over 1000 high-quality activated sludge metagenome-assembled genomes encoding full-length rRNA genes using long-read sequencing.</title>
        <authorList>
            <person name="Singleton C.M."/>
            <person name="Petriglieri F."/>
            <person name="Kristensen J.M."/>
            <person name="Kirkegaard R.H."/>
            <person name="Michaelsen T.Y."/>
            <person name="Andersen M.H."/>
            <person name="Karst S.M."/>
            <person name="Dueholm M.S."/>
            <person name="Nielsen P.H."/>
            <person name="Albertsen M."/>
        </authorList>
    </citation>
    <scope>NUCLEOTIDE SEQUENCE</scope>
    <source>
        <strain evidence="2">Skiv_18-Q3-R9-52_MAXAC.067</strain>
    </source>
</reference>
<dbReference type="Proteomes" id="UP000886657">
    <property type="component" value="Unassembled WGS sequence"/>
</dbReference>
<dbReference type="InterPro" id="IPR036280">
    <property type="entry name" value="Multihaem_cyt_sf"/>
</dbReference>
<feature type="chain" id="PRO_5039654603" description="Doubled CXXCH motif domain-containing protein" evidence="1">
    <location>
        <begin position="20"/>
        <end position="152"/>
    </location>
</feature>
<accession>A0A9D7SHD0</accession>
<dbReference type="SUPFAM" id="SSF48695">
    <property type="entry name" value="Multiheme cytochromes"/>
    <property type="match status" value="1"/>
</dbReference>
<organism evidence="2 3">
    <name type="scientific">Candidatus Geothrix skivensis</name>
    <dbReference type="NCBI Taxonomy" id="2954439"/>
    <lineage>
        <taxon>Bacteria</taxon>
        <taxon>Pseudomonadati</taxon>
        <taxon>Acidobacteriota</taxon>
        <taxon>Holophagae</taxon>
        <taxon>Holophagales</taxon>
        <taxon>Holophagaceae</taxon>
        <taxon>Geothrix</taxon>
    </lineage>
</organism>
<evidence type="ECO:0008006" key="4">
    <source>
        <dbReference type="Google" id="ProtNLM"/>
    </source>
</evidence>
<comment type="caution">
    <text evidence="2">The sequence shown here is derived from an EMBL/GenBank/DDBJ whole genome shotgun (WGS) entry which is preliminary data.</text>
</comment>
<evidence type="ECO:0000256" key="1">
    <source>
        <dbReference type="SAM" id="SignalP"/>
    </source>
</evidence>
<dbReference type="AlphaFoldDB" id="A0A9D7SHD0"/>
<protein>
    <recommendedName>
        <fullName evidence="4">Doubled CXXCH motif domain-containing protein</fullName>
    </recommendedName>
</protein>
<gene>
    <name evidence="2" type="ORF">IPP58_09465</name>
</gene>
<dbReference type="EMBL" id="JADKIO010000006">
    <property type="protein sequence ID" value="MBK9796710.1"/>
    <property type="molecule type" value="Genomic_DNA"/>
</dbReference>
<feature type="signal peptide" evidence="1">
    <location>
        <begin position="1"/>
        <end position="19"/>
    </location>
</feature>
<dbReference type="Gene3D" id="1.10.1130.10">
    <property type="entry name" value="Flavocytochrome C3, Chain A"/>
    <property type="match status" value="1"/>
</dbReference>
<evidence type="ECO:0000313" key="3">
    <source>
        <dbReference type="Proteomes" id="UP000886657"/>
    </source>
</evidence>
<evidence type="ECO:0000313" key="2">
    <source>
        <dbReference type="EMBL" id="MBK9796710.1"/>
    </source>
</evidence>
<keyword evidence="1" id="KW-0732">Signal</keyword>
<sequence>MRFTALLVTLFLGTGAGMALLSQSGPETPIHGELGTAAACAPCHPADAPTRWESNRDRPCTSFCLTCHAKEEMAKHHPVGHAVSKQPRLALRLTQDRRSACFTCHDLSIRRYDGLRWKAESLFGRMFRTESRYKTYYLTTRNDRGQLCLSCH</sequence>
<proteinExistence type="predicted"/>